<evidence type="ECO:0000313" key="5">
    <source>
        <dbReference type="EMBL" id="QUI20808.1"/>
    </source>
</evidence>
<gene>
    <name evidence="5" type="ORF">HZI73_00115</name>
</gene>
<dbReference type="InterPro" id="IPR017853">
    <property type="entry name" value="GH"/>
</dbReference>
<dbReference type="SUPFAM" id="SSF51011">
    <property type="entry name" value="Glycosyl hydrolase domain"/>
    <property type="match status" value="1"/>
</dbReference>
<dbReference type="Gene3D" id="3.20.20.80">
    <property type="entry name" value="Glycosidases"/>
    <property type="match status" value="1"/>
</dbReference>
<dbReference type="SUPFAM" id="SSF51445">
    <property type="entry name" value="(Trans)glycosidases"/>
    <property type="match status" value="1"/>
</dbReference>
<evidence type="ECO:0000256" key="1">
    <source>
        <dbReference type="ARBA" id="ARBA00008061"/>
    </source>
</evidence>
<reference evidence="5" key="1">
    <citation type="submission" date="2020-07" db="EMBL/GenBank/DDBJ databases">
        <title>Vallitalea pronyensis genome.</title>
        <authorList>
            <person name="Postec A."/>
        </authorList>
    </citation>
    <scope>NUCLEOTIDE SEQUENCE</scope>
    <source>
        <strain evidence="5">FatNI3</strain>
    </source>
</reference>
<keyword evidence="6" id="KW-1185">Reference proteome</keyword>
<dbReference type="PANTHER" id="PTHR10357">
    <property type="entry name" value="ALPHA-AMYLASE FAMILY MEMBER"/>
    <property type="match status" value="1"/>
</dbReference>
<evidence type="ECO:0000256" key="3">
    <source>
        <dbReference type="ARBA" id="ARBA00023295"/>
    </source>
</evidence>
<dbReference type="InterPro" id="IPR004185">
    <property type="entry name" value="Glyco_hydro_13_lg-like_dom"/>
</dbReference>
<dbReference type="PANTHER" id="PTHR10357:SF210">
    <property type="entry name" value="MALTODEXTRIN GLUCOSIDASE"/>
    <property type="match status" value="1"/>
</dbReference>
<dbReference type="Gene3D" id="2.60.40.10">
    <property type="entry name" value="Immunoglobulins"/>
    <property type="match status" value="1"/>
</dbReference>
<dbReference type="GO" id="GO:0004553">
    <property type="term" value="F:hydrolase activity, hydrolyzing O-glycosyl compounds"/>
    <property type="evidence" value="ECO:0007669"/>
    <property type="project" value="InterPro"/>
</dbReference>
<dbReference type="EMBL" id="CP058649">
    <property type="protein sequence ID" value="QUI20808.1"/>
    <property type="molecule type" value="Genomic_DNA"/>
</dbReference>
<dbReference type="InterPro" id="IPR014756">
    <property type="entry name" value="Ig_E-set"/>
</dbReference>
<keyword evidence="3" id="KW-0326">Glycosidase</keyword>
<evidence type="ECO:0000259" key="4">
    <source>
        <dbReference type="SMART" id="SM00642"/>
    </source>
</evidence>
<evidence type="ECO:0000256" key="2">
    <source>
        <dbReference type="ARBA" id="ARBA00022801"/>
    </source>
</evidence>
<dbReference type="Proteomes" id="UP000683246">
    <property type="component" value="Chromosome"/>
</dbReference>
<dbReference type="CDD" id="cd11338">
    <property type="entry name" value="AmyAc_CMD"/>
    <property type="match status" value="1"/>
</dbReference>
<keyword evidence="2 5" id="KW-0378">Hydrolase</keyword>
<organism evidence="5 6">
    <name type="scientific">Vallitalea pronyensis</name>
    <dbReference type="NCBI Taxonomy" id="1348613"/>
    <lineage>
        <taxon>Bacteria</taxon>
        <taxon>Bacillati</taxon>
        <taxon>Bacillota</taxon>
        <taxon>Clostridia</taxon>
        <taxon>Lachnospirales</taxon>
        <taxon>Vallitaleaceae</taxon>
        <taxon>Vallitalea</taxon>
    </lineage>
</organism>
<sequence>MKPLEWDRQSLSQKLLIYGRTRRPILEQGAVFSDGTSRYRIPSEPEPKESVTIRLRTKKDNVDDAYLICGETRIKMLLESSDHLFDYYQGILLLQDEHVTYYFELHAGLLTCFYNRQGIMKEPNDYFHFRIAPGFKTPDWAKGAVFYQIFVDRFYNGDPSNDVVDGEYYYVGGLSRKITDWYAYPGADSVRDFYGGDLQGIIDKLDYIQGLGVDVIYLNPVFVSPSNHKYDTQDYDYVDPHYGRIVKDGGEVLGEENAVNEEARKYIQRTANKENLEASNALFVTLIEKVHERGMRLILDGVFNHCGSFNKWLDREKLYKNQEDYEAGAFETIESPYQTFFHFQKEDGWPDNGNYDGWWGYETLPKLNYEGSTKLYEYIMTIAKKWVSPPFNADGWRLDVAADLGYTKEFNHQFWRDFRQAVKSANKDAIILAEHYEDARDWLIGDQWDTIMNYDAFMEPVTWFLTGLEKHSDEYKEDLLNNHCAFFDGMTHHMQSFLIGSLLTSMNELSNHDHSRFLTRTNHQVGRTGTHGPEKAAEGINKGIMKEAVVIQMTWPGAPTIYYGDEVGVCGWTDPDNRRTYPWGKEDLELLQFHKDIIGIHKSYSALKTGSLKYLYGEHGIIGYGRFDDQARIAVAVNNNDQSRTIDMPVWQIGVEDGATMEQILLTTETDHSTKSVSYVVKHGSIQLALTAFSAIIVSESKKTS</sequence>
<dbReference type="InterPro" id="IPR013780">
    <property type="entry name" value="Glyco_hydro_b"/>
</dbReference>
<dbReference type="InterPro" id="IPR006047">
    <property type="entry name" value="GH13_cat_dom"/>
</dbReference>
<dbReference type="KEGG" id="vpy:HZI73_00115"/>
<proteinExistence type="inferred from homology"/>
<dbReference type="AlphaFoldDB" id="A0A8J8MGD4"/>
<dbReference type="GO" id="GO:0005975">
    <property type="term" value="P:carbohydrate metabolic process"/>
    <property type="evidence" value="ECO:0007669"/>
    <property type="project" value="InterPro"/>
</dbReference>
<dbReference type="Pfam" id="PF02903">
    <property type="entry name" value="Alpha-amylase_N"/>
    <property type="match status" value="1"/>
</dbReference>
<dbReference type="RefSeq" id="WP_212696266.1">
    <property type="nucleotide sequence ID" value="NZ_CP058649.1"/>
</dbReference>
<dbReference type="SUPFAM" id="SSF81296">
    <property type="entry name" value="E set domains"/>
    <property type="match status" value="1"/>
</dbReference>
<dbReference type="Gene3D" id="2.60.40.1180">
    <property type="entry name" value="Golgi alpha-mannosidase II"/>
    <property type="match status" value="1"/>
</dbReference>
<comment type="similarity">
    <text evidence="1">Belongs to the glycosyl hydrolase 13 family.</text>
</comment>
<name>A0A8J8MGD4_9FIRM</name>
<feature type="domain" description="Glycosyl hydrolase family 13 catalytic" evidence="4">
    <location>
        <begin position="148"/>
        <end position="601"/>
    </location>
</feature>
<dbReference type="InterPro" id="IPR013783">
    <property type="entry name" value="Ig-like_fold"/>
</dbReference>
<accession>A0A8J8MGD4</accession>
<evidence type="ECO:0000313" key="6">
    <source>
        <dbReference type="Proteomes" id="UP000683246"/>
    </source>
</evidence>
<dbReference type="SMART" id="SM00642">
    <property type="entry name" value="Aamy"/>
    <property type="match status" value="1"/>
</dbReference>
<protein>
    <submittedName>
        <fullName evidence="5">Glycoside hydrolase family 13 protein</fullName>
    </submittedName>
</protein>
<dbReference type="Pfam" id="PF00128">
    <property type="entry name" value="Alpha-amylase"/>
    <property type="match status" value="2"/>
</dbReference>
<dbReference type="CDD" id="cd02857">
    <property type="entry name" value="E_set_CDase_PDE_N"/>
    <property type="match status" value="1"/>
</dbReference>